<dbReference type="STRING" id="926562.Oweho_3511"/>
<dbReference type="AlphaFoldDB" id="G8R6J6"/>
<dbReference type="RefSeq" id="WP_014203806.1">
    <property type="nucleotide sequence ID" value="NC_016599.1"/>
</dbReference>
<keyword evidence="2" id="KW-1185">Reference proteome</keyword>
<dbReference type="EMBL" id="CP003156">
    <property type="protein sequence ID" value="AEV34459.1"/>
    <property type="molecule type" value="Genomic_DNA"/>
</dbReference>
<organism evidence="1 2">
    <name type="scientific">Owenweeksia hongkongensis (strain DSM 17368 / CIP 108786 / JCM 12287 / NRRL B-23963 / UST20020801)</name>
    <dbReference type="NCBI Taxonomy" id="926562"/>
    <lineage>
        <taxon>Bacteria</taxon>
        <taxon>Pseudomonadati</taxon>
        <taxon>Bacteroidota</taxon>
        <taxon>Flavobacteriia</taxon>
        <taxon>Flavobacteriales</taxon>
        <taxon>Owenweeksiaceae</taxon>
        <taxon>Owenweeksia</taxon>
    </lineage>
</organism>
<name>G8R6J6_OWEHD</name>
<dbReference type="Proteomes" id="UP000005631">
    <property type="component" value="Chromosome"/>
</dbReference>
<dbReference type="HOGENOM" id="CLU_1282176_0_0_10"/>
<evidence type="ECO:0000313" key="2">
    <source>
        <dbReference type="Proteomes" id="UP000005631"/>
    </source>
</evidence>
<accession>G8R6J6</accession>
<evidence type="ECO:0000313" key="1">
    <source>
        <dbReference type="EMBL" id="AEV34459.1"/>
    </source>
</evidence>
<protein>
    <submittedName>
        <fullName evidence="1">Uncharacterized protein</fullName>
    </submittedName>
</protein>
<sequence length="215" mass="25104">MKPILSAIIFIIAFYLSTAQDKSIPFNVSSPSFDSTYMFVSKHSYSSQQIDILEFDNGYKTYRTIEVKRYRPDTTVKTDISVYNLQADTFRSTLTYPVYPEKLKKIRNTIIDTTWSAEDPSIFWTEKTDSIEIDYALSYPLNPETFFKTIRRIEEMADFQGLTIATIYIRFYPIKGHGHPLETIKPDDFNDVDFISTIFLFEKNGLSMDYPIIFE</sequence>
<gene>
    <name evidence="1" type="ordered locus">Oweho_3511</name>
</gene>
<dbReference type="KEGG" id="oho:Oweho_3511"/>
<proteinExistence type="predicted"/>
<reference evidence="1 2" key="1">
    <citation type="journal article" date="2012" name="Stand. Genomic Sci.">
        <title>Genome sequence of the orange-pigmented seawater bacterium Owenweeksia hongkongensis type strain (UST20020801(T)).</title>
        <authorList>
            <person name="Riedel T."/>
            <person name="Held B."/>
            <person name="Nolan M."/>
            <person name="Lucas S."/>
            <person name="Lapidus A."/>
            <person name="Tice H."/>
            <person name="Del Rio T.G."/>
            <person name="Cheng J.F."/>
            <person name="Han C."/>
            <person name="Tapia R."/>
            <person name="Goodwin L.A."/>
            <person name="Pitluck S."/>
            <person name="Liolios K."/>
            <person name="Mavromatis K."/>
            <person name="Pagani I."/>
            <person name="Ivanova N."/>
            <person name="Mikhailova N."/>
            <person name="Pati A."/>
            <person name="Chen A."/>
            <person name="Palaniappan K."/>
            <person name="Rohde M."/>
            <person name="Tindall B.J."/>
            <person name="Detter J.C."/>
            <person name="Goker M."/>
            <person name="Woyke T."/>
            <person name="Bristow J."/>
            <person name="Eisen J.A."/>
            <person name="Markowitz V."/>
            <person name="Hugenholtz P."/>
            <person name="Klenk H.P."/>
            <person name="Kyrpides N.C."/>
        </authorList>
    </citation>
    <scope>NUCLEOTIDE SEQUENCE</scope>
    <source>
        <strain evidence="2">DSM 17368 / JCM 12287 / NRRL B-23963</strain>
    </source>
</reference>